<evidence type="ECO:0000313" key="2">
    <source>
        <dbReference type="EMBL" id="MCP8900690.1"/>
    </source>
</evidence>
<gene>
    <name evidence="2" type="ORF">M6D89_15385</name>
</gene>
<comment type="caution">
    <text evidence="2">The sequence shown here is derived from an EMBL/GenBank/DDBJ whole genome shotgun (WGS) entry which is preliminary data.</text>
</comment>
<accession>A0A9X2KX43</accession>
<dbReference type="Pfam" id="PF00563">
    <property type="entry name" value="EAL"/>
    <property type="match status" value="1"/>
</dbReference>
<dbReference type="CDD" id="cd01948">
    <property type="entry name" value="EAL"/>
    <property type="match status" value="1"/>
</dbReference>
<dbReference type="InterPro" id="IPR050706">
    <property type="entry name" value="Cyclic-di-GMP_PDE-like"/>
</dbReference>
<sequence length="256" mass="28631">MTNSIQPSDYRELPCDACTRGQALGFDFSMAFQPIVDVSTRTVMGYEALCRGLNGEGAGQVMSQVDDSNLYRFDQTCRVKAIALAAQLKLRGYLSINFLPNAVYRPELCIRTTLAAAREHNFPVERIMFEITEAEKVSDSAHLRRIVDYYQRSGFTTALDDFGAGYAGLNLLASFHPDVLKLDRELISGVDEAPVKKIILRHTLAMCRDLDIIPLAEGVETRAEFDTLVAMGVERFQGYFFARPGFEALPEVNWPL</sequence>
<protein>
    <submittedName>
        <fullName evidence="2">EAL domain-containing protein</fullName>
    </submittedName>
</protein>
<proteinExistence type="predicted"/>
<dbReference type="InterPro" id="IPR035919">
    <property type="entry name" value="EAL_sf"/>
</dbReference>
<dbReference type="GO" id="GO:0071111">
    <property type="term" value="F:cyclic-guanylate-specific phosphodiesterase activity"/>
    <property type="evidence" value="ECO:0007669"/>
    <property type="project" value="InterPro"/>
</dbReference>
<evidence type="ECO:0000259" key="1">
    <source>
        <dbReference type="PROSITE" id="PS50883"/>
    </source>
</evidence>
<reference evidence="2" key="2">
    <citation type="submission" date="2023-01" db="EMBL/GenBank/DDBJ databases">
        <title>Gilvimarinus xylanilyticus HB14 isolated from Caulerpa lentillifera aquaculture base in Hainan, China.</title>
        <authorList>
            <person name="Zhang Y.-J."/>
        </authorList>
    </citation>
    <scope>NUCLEOTIDE SEQUENCE</scope>
    <source>
        <strain evidence="2">HB14</strain>
    </source>
</reference>
<dbReference type="RefSeq" id="WP_253968983.1">
    <property type="nucleotide sequence ID" value="NZ_JAMFTH010000006.1"/>
</dbReference>
<dbReference type="PANTHER" id="PTHR33121:SF15">
    <property type="entry name" value="BLUE LIGHT- AND TEMPERATURE-REGULATED ANTIREPRESSOR BLUF"/>
    <property type="match status" value="1"/>
</dbReference>
<dbReference type="SUPFAM" id="SSF141868">
    <property type="entry name" value="EAL domain-like"/>
    <property type="match status" value="1"/>
</dbReference>
<dbReference type="InterPro" id="IPR001633">
    <property type="entry name" value="EAL_dom"/>
</dbReference>
<reference evidence="2" key="1">
    <citation type="submission" date="2022-05" db="EMBL/GenBank/DDBJ databases">
        <authorList>
            <person name="Sun H.-N."/>
        </authorList>
    </citation>
    <scope>NUCLEOTIDE SEQUENCE</scope>
    <source>
        <strain evidence="2">HB14</strain>
    </source>
</reference>
<dbReference type="Proteomes" id="UP001139319">
    <property type="component" value="Unassembled WGS sequence"/>
</dbReference>
<organism evidence="2 3">
    <name type="scientific">Gilvimarinus xylanilyticus</name>
    <dbReference type="NCBI Taxonomy" id="2944139"/>
    <lineage>
        <taxon>Bacteria</taxon>
        <taxon>Pseudomonadati</taxon>
        <taxon>Pseudomonadota</taxon>
        <taxon>Gammaproteobacteria</taxon>
        <taxon>Cellvibrionales</taxon>
        <taxon>Cellvibrionaceae</taxon>
        <taxon>Gilvimarinus</taxon>
    </lineage>
</organism>
<feature type="domain" description="EAL" evidence="1">
    <location>
        <begin position="12"/>
        <end position="256"/>
    </location>
</feature>
<dbReference type="PANTHER" id="PTHR33121">
    <property type="entry name" value="CYCLIC DI-GMP PHOSPHODIESTERASE PDEF"/>
    <property type="match status" value="1"/>
</dbReference>
<dbReference type="PROSITE" id="PS50883">
    <property type="entry name" value="EAL"/>
    <property type="match status" value="1"/>
</dbReference>
<evidence type="ECO:0000313" key="3">
    <source>
        <dbReference type="Proteomes" id="UP001139319"/>
    </source>
</evidence>
<dbReference type="EMBL" id="JAMFTH010000006">
    <property type="protein sequence ID" value="MCP8900690.1"/>
    <property type="molecule type" value="Genomic_DNA"/>
</dbReference>
<dbReference type="AlphaFoldDB" id="A0A9X2KX43"/>
<name>A0A9X2KX43_9GAMM</name>
<dbReference type="SMART" id="SM00052">
    <property type="entry name" value="EAL"/>
    <property type="match status" value="1"/>
</dbReference>
<keyword evidence="3" id="KW-1185">Reference proteome</keyword>
<dbReference type="Gene3D" id="3.20.20.450">
    <property type="entry name" value="EAL domain"/>
    <property type="match status" value="1"/>
</dbReference>